<dbReference type="KEGG" id="mhb:MHM_00770"/>
<name>G8C2P7_9MOLU</name>
<dbReference type="AlphaFoldDB" id="G8C2P7"/>
<accession>G8C2P7</accession>
<sequence>MTIEQNKQPISSMLVTTFPSNNLVAQVEQIIPTSQGYRAETILPENRKIMPELQHNQKITFTPKGNESQISKTSGFTSIEVNNSEYQEFIANLIHLLTGPLWWDNRFKQLWIYKVEATLPIDQLEQWNNKLNKSGSNVISLTLAPTETQRLTTDDTEIPTELAASLNARAAVAYHFFDKDWKFNSASDAIPINNARGSEHFATTKFELISNHDNMDDPLKANVLRFTRTFGGKEYYLDIYFYGKRREAQLKLQMVRYQDKTWRSSAYYQANGSWSKWRNHIGGNREMTQKMGQTWTELDEEFAHMFEKFRENPSSTFKFFRVISRCLNLPECATQFHQDHYSTIQQKAPGVDRSNSWNPLYYRNIHPFSEMYYNN</sequence>
<reference evidence="1" key="2">
    <citation type="submission" date="2011-11" db="EMBL/GenBank/DDBJ databases">
        <authorList>
            <person name="Barker E."/>
        </authorList>
    </citation>
    <scope>NUCLEOTIDE SEQUENCE</scope>
    <source>
        <strain evidence="1">Birmingham 1</strain>
    </source>
</reference>
<evidence type="ECO:0000313" key="1">
    <source>
        <dbReference type="EMBL" id="CCE66595.1"/>
    </source>
</evidence>
<dbReference type="HOGENOM" id="CLU_737094_0_0_14"/>
<gene>
    <name evidence="1" type="ORF">MHM_00770</name>
</gene>
<organism evidence="1">
    <name type="scientific">Candidatus Mycoplasma haematominutum 'Birmingham 1'</name>
    <dbReference type="NCBI Taxonomy" id="1116213"/>
    <lineage>
        <taxon>Bacteria</taxon>
        <taxon>Bacillati</taxon>
        <taxon>Mycoplasmatota</taxon>
        <taxon>Mollicutes</taxon>
        <taxon>Mycoplasmataceae</taxon>
        <taxon>Mycoplasma</taxon>
    </lineage>
</organism>
<proteinExistence type="predicted"/>
<protein>
    <submittedName>
        <fullName evidence="1">Uncharacterized protein</fullName>
    </submittedName>
</protein>
<dbReference type="PATRIC" id="fig|1116213.3.peg.81"/>
<dbReference type="EMBL" id="HE613254">
    <property type="protein sequence ID" value="CCE66595.1"/>
    <property type="molecule type" value="Genomic_DNA"/>
</dbReference>
<reference evidence="1" key="1">
    <citation type="submission" date="2011-11" db="EMBL/GenBank/DDBJ databases">
        <title>Complete genome sequence of Candidatus Mycoplasma haemominutum.</title>
        <authorList>
            <person name="Barker E.N."/>
            <person name="Darby A.C."/>
            <person name="Helps C.R."/>
            <person name="Peters I.R."/>
            <person name="Hughes M.A."/>
            <person name="Radford A.D."/>
            <person name="Novacco M."/>
            <person name="Boretti F."/>
            <person name="Hofmann-Lehmann R."/>
            <person name="Tasker S."/>
        </authorList>
    </citation>
    <scope>NUCLEOTIDE SEQUENCE</scope>
    <source>
        <strain evidence="1">Birmingham 1</strain>
    </source>
</reference>